<dbReference type="EMBL" id="MCGN01000002">
    <property type="protein sequence ID" value="ORZ00789.1"/>
    <property type="molecule type" value="Genomic_DNA"/>
</dbReference>
<accession>A0A1X2HN86</accession>
<evidence type="ECO:0000313" key="1">
    <source>
        <dbReference type="EMBL" id="ORZ00789.1"/>
    </source>
</evidence>
<dbReference type="Proteomes" id="UP000242180">
    <property type="component" value="Unassembled WGS sequence"/>
</dbReference>
<evidence type="ECO:0000313" key="2">
    <source>
        <dbReference type="Proteomes" id="UP000242180"/>
    </source>
</evidence>
<keyword evidence="2" id="KW-1185">Reference proteome</keyword>
<proteinExistence type="predicted"/>
<gene>
    <name evidence="1" type="ORF">BCR43DRAFT_485787</name>
</gene>
<organism evidence="1 2">
    <name type="scientific">Syncephalastrum racemosum</name>
    <name type="common">Filamentous fungus</name>
    <dbReference type="NCBI Taxonomy" id="13706"/>
    <lineage>
        <taxon>Eukaryota</taxon>
        <taxon>Fungi</taxon>
        <taxon>Fungi incertae sedis</taxon>
        <taxon>Mucoromycota</taxon>
        <taxon>Mucoromycotina</taxon>
        <taxon>Mucoromycetes</taxon>
        <taxon>Mucorales</taxon>
        <taxon>Syncephalastraceae</taxon>
        <taxon>Syncephalastrum</taxon>
    </lineage>
</organism>
<feature type="non-terminal residue" evidence="1">
    <location>
        <position position="91"/>
    </location>
</feature>
<protein>
    <submittedName>
        <fullName evidence="1">Uncharacterized protein</fullName>
    </submittedName>
</protein>
<name>A0A1X2HN86_SYNRA</name>
<sequence length="91" mass="10228">MYDILFHFFYNTDSLLARSVRICVPQDVVMIWASRNHYHIIGTIGRGRRVCNSSLHITDPVASIVQIDGSGCPTTSMKQGAHTSRITTIMF</sequence>
<dbReference type="InParanoid" id="A0A1X2HN86"/>
<reference evidence="1 2" key="1">
    <citation type="submission" date="2016-07" db="EMBL/GenBank/DDBJ databases">
        <title>Pervasive Adenine N6-methylation of Active Genes in Fungi.</title>
        <authorList>
            <consortium name="DOE Joint Genome Institute"/>
            <person name="Mondo S.J."/>
            <person name="Dannebaum R.O."/>
            <person name="Kuo R.C."/>
            <person name="Labutti K."/>
            <person name="Haridas S."/>
            <person name="Kuo A."/>
            <person name="Salamov A."/>
            <person name="Ahrendt S.R."/>
            <person name="Lipzen A."/>
            <person name="Sullivan W."/>
            <person name="Andreopoulos W.B."/>
            <person name="Clum A."/>
            <person name="Lindquist E."/>
            <person name="Daum C."/>
            <person name="Ramamoorthy G.K."/>
            <person name="Gryganskyi A."/>
            <person name="Culley D."/>
            <person name="Magnuson J.K."/>
            <person name="James T.Y."/>
            <person name="O'Malley M.A."/>
            <person name="Stajich J.E."/>
            <person name="Spatafora J.W."/>
            <person name="Visel A."/>
            <person name="Grigoriev I.V."/>
        </authorList>
    </citation>
    <scope>NUCLEOTIDE SEQUENCE [LARGE SCALE GENOMIC DNA]</scope>
    <source>
        <strain evidence="1 2">NRRL 2496</strain>
    </source>
</reference>
<comment type="caution">
    <text evidence="1">The sequence shown here is derived from an EMBL/GenBank/DDBJ whole genome shotgun (WGS) entry which is preliminary data.</text>
</comment>
<dbReference type="AlphaFoldDB" id="A0A1X2HN86"/>